<comment type="caution">
    <text evidence="1">The sequence shown here is derived from an EMBL/GenBank/DDBJ whole genome shotgun (WGS) entry which is preliminary data.</text>
</comment>
<proteinExistence type="predicted"/>
<gene>
    <name evidence="1" type="ORF">D0817_19960</name>
</gene>
<organism evidence="1 2">
    <name type="scientific">Flavobacterium cupreum</name>
    <dbReference type="NCBI Taxonomy" id="2133766"/>
    <lineage>
        <taxon>Bacteria</taxon>
        <taxon>Pseudomonadati</taxon>
        <taxon>Bacteroidota</taxon>
        <taxon>Flavobacteriia</taxon>
        <taxon>Flavobacteriales</taxon>
        <taxon>Flavobacteriaceae</taxon>
        <taxon>Flavobacterium</taxon>
    </lineage>
</organism>
<dbReference type="EMBL" id="QWDM01000015">
    <property type="protein sequence ID" value="RUT68637.1"/>
    <property type="molecule type" value="Genomic_DNA"/>
</dbReference>
<evidence type="ECO:0008006" key="3">
    <source>
        <dbReference type="Google" id="ProtNLM"/>
    </source>
</evidence>
<name>A0A434A2U0_9FLAO</name>
<keyword evidence="2" id="KW-1185">Reference proteome</keyword>
<dbReference type="RefSeq" id="WP_127340080.1">
    <property type="nucleotide sequence ID" value="NZ_QWDM01000015.1"/>
</dbReference>
<reference evidence="2" key="1">
    <citation type="journal article" date="2019" name="Syst. Appl. Microbiol.">
        <title>Flavobacterium circumlabens sp. nov. and Flavobacterium cupreum sp. nov., two psychrotrophic species isolated from Antarctic environmental samples.</title>
        <authorList>
            <person name="Kralova S."/>
            <person name="Busse H.-J."/>
            <person name="Svec P."/>
            <person name="Maslanova I."/>
            <person name="Stankova E."/>
            <person name="Bartak M."/>
            <person name="Sedlacek I."/>
        </authorList>
    </citation>
    <scope>NUCLEOTIDE SEQUENCE [LARGE SCALE GENOMIC DNA]</scope>
    <source>
        <strain evidence="2">CCM 8825</strain>
    </source>
</reference>
<dbReference type="PROSITE" id="PS51257">
    <property type="entry name" value="PROKAR_LIPOPROTEIN"/>
    <property type="match status" value="1"/>
</dbReference>
<protein>
    <recommendedName>
        <fullName evidence="3">Lipoprotein</fullName>
    </recommendedName>
</protein>
<evidence type="ECO:0000313" key="1">
    <source>
        <dbReference type="EMBL" id="RUT68637.1"/>
    </source>
</evidence>
<sequence length="152" mass="18001">MKKISTIIIIIVFLFSCNKEKNIKTKRTKEDMILEFCKSDIHTNSITPSTIKYDSTLTNVAIIPKNTKYYNKLLNEIYESYGSKQILDTISKKWSVSLYYDSENKYGANIRNNVYYIIKENTKYHQDTIFNPQFIVLLKRDQNKFHEYLGVE</sequence>
<dbReference type="AlphaFoldDB" id="A0A434A2U0"/>
<evidence type="ECO:0000313" key="2">
    <source>
        <dbReference type="Proteomes" id="UP000288102"/>
    </source>
</evidence>
<dbReference type="Proteomes" id="UP000288102">
    <property type="component" value="Unassembled WGS sequence"/>
</dbReference>
<dbReference type="OrthoDB" id="1346744at2"/>
<accession>A0A434A2U0</accession>